<comment type="catalytic activity">
    <reaction evidence="9">
        <text>Couples ATP hydrolysis with the unwinding of duplex DNA by translocating in the 3'-5' direction.</text>
        <dbReference type="EC" id="5.6.2.4"/>
    </reaction>
</comment>
<dbReference type="InterPro" id="IPR014001">
    <property type="entry name" value="Helicase_ATP-bd"/>
</dbReference>
<accession>A0A2T4DQK4</accession>
<evidence type="ECO:0000256" key="10">
    <source>
        <dbReference type="ARBA" id="ARBA00034808"/>
    </source>
</evidence>
<evidence type="ECO:0000256" key="8">
    <source>
        <dbReference type="ARBA" id="ARBA00023235"/>
    </source>
</evidence>
<keyword evidence="4" id="KW-0378">Hydrolase</keyword>
<dbReference type="Gene3D" id="3.40.50.300">
    <property type="entry name" value="P-loop containing nucleotide triphosphate hydrolases"/>
    <property type="match status" value="2"/>
</dbReference>
<evidence type="ECO:0000256" key="12">
    <source>
        <dbReference type="ARBA" id="ARBA00044550"/>
    </source>
</evidence>
<dbReference type="PANTHER" id="PTHR13710">
    <property type="entry name" value="DNA HELICASE RECQ FAMILY MEMBER"/>
    <property type="match status" value="1"/>
</dbReference>
<dbReference type="PROSITE" id="PS51194">
    <property type="entry name" value="HELICASE_CTER"/>
    <property type="match status" value="1"/>
</dbReference>
<keyword evidence="8" id="KW-0413">Isomerase</keyword>
<gene>
    <name evidence="15" type="ORF">C9994_09075</name>
</gene>
<evidence type="ECO:0000256" key="2">
    <source>
        <dbReference type="ARBA" id="ARBA00022723"/>
    </source>
</evidence>
<feature type="domain" description="Helicase C-terminal" evidence="14">
    <location>
        <begin position="219"/>
        <end position="362"/>
    </location>
</feature>
<evidence type="ECO:0000256" key="7">
    <source>
        <dbReference type="ARBA" id="ARBA00023125"/>
    </source>
</evidence>
<keyword evidence="7" id="KW-0238">DNA-binding</keyword>
<dbReference type="GO" id="GO:0016787">
    <property type="term" value="F:hydrolase activity"/>
    <property type="evidence" value="ECO:0007669"/>
    <property type="project" value="UniProtKB-KW"/>
</dbReference>
<evidence type="ECO:0000256" key="11">
    <source>
        <dbReference type="ARBA" id="ARBA00044535"/>
    </source>
</evidence>
<dbReference type="GO" id="GO:0046872">
    <property type="term" value="F:metal ion binding"/>
    <property type="evidence" value="ECO:0007669"/>
    <property type="project" value="UniProtKB-KW"/>
</dbReference>
<evidence type="ECO:0000256" key="9">
    <source>
        <dbReference type="ARBA" id="ARBA00034617"/>
    </source>
</evidence>
<keyword evidence="2" id="KW-0479">Metal-binding</keyword>
<proteinExistence type="inferred from homology"/>
<dbReference type="InterPro" id="IPR027417">
    <property type="entry name" value="P-loop_NTPase"/>
</dbReference>
<dbReference type="NCBIfam" id="TIGR00614">
    <property type="entry name" value="recQ_fam"/>
    <property type="match status" value="1"/>
</dbReference>
<keyword evidence="5 15" id="KW-0347">Helicase</keyword>
<evidence type="ECO:0000256" key="5">
    <source>
        <dbReference type="ARBA" id="ARBA00022806"/>
    </source>
</evidence>
<dbReference type="Proteomes" id="UP000240608">
    <property type="component" value="Unassembled WGS sequence"/>
</dbReference>
<dbReference type="PROSITE" id="PS51192">
    <property type="entry name" value="HELICASE_ATP_BIND_1"/>
    <property type="match status" value="1"/>
</dbReference>
<dbReference type="Gene3D" id="1.10.10.10">
    <property type="entry name" value="Winged helix-like DNA-binding domain superfamily/Winged helix DNA-binding domain"/>
    <property type="match status" value="1"/>
</dbReference>
<feature type="domain" description="Helicase ATP-binding" evidence="13">
    <location>
        <begin position="27"/>
        <end position="195"/>
    </location>
</feature>
<dbReference type="GO" id="GO:0006310">
    <property type="term" value="P:DNA recombination"/>
    <property type="evidence" value="ECO:0007669"/>
    <property type="project" value="InterPro"/>
</dbReference>
<dbReference type="SMART" id="SM00487">
    <property type="entry name" value="DEXDc"/>
    <property type="match status" value="1"/>
</dbReference>
<dbReference type="InterPro" id="IPR001650">
    <property type="entry name" value="Helicase_C-like"/>
</dbReference>
<dbReference type="InterPro" id="IPR036388">
    <property type="entry name" value="WH-like_DNA-bd_sf"/>
</dbReference>
<dbReference type="GO" id="GO:0003677">
    <property type="term" value="F:DNA binding"/>
    <property type="evidence" value="ECO:0007669"/>
    <property type="project" value="UniProtKB-KW"/>
</dbReference>
<dbReference type="Pfam" id="PF16124">
    <property type="entry name" value="RecQ_Zn_bind"/>
    <property type="match status" value="1"/>
</dbReference>
<dbReference type="GO" id="GO:0030894">
    <property type="term" value="C:replisome"/>
    <property type="evidence" value="ECO:0007669"/>
    <property type="project" value="TreeGrafter"/>
</dbReference>
<dbReference type="GO" id="GO:0009378">
    <property type="term" value="F:four-way junction helicase activity"/>
    <property type="evidence" value="ECO:0007669"/>
    <property type="project" value="TreeGrafter"/>
</dbReference>
<dbReference type="InterPro" id="IPR032284">
    <property type="entry name" value="RecQ_Zn-bd"/>
</dbReference>
<organism evidence="15 16">
    <name type="scientific">Marivirga lumbricoides</name>
    <dbReference type="NCBI Taxonomy" id="1046115"/>
    <lineage>
        <taxon>Bacteria</taxon>
        <taxon>Pseudomonadati</taxon>
        <taxon>Bacteroidota</taxon>
        <taxon>Cytophagia</taxon>
        <taxon>Cytophagales</taxon>
        <taxon>Marivirgaceae</taxon>
        <taxon>Marivirga</taxon>
    </lineage>
</organism>
<dbReference type="AlphaFoldDB" id="A0A2T4DQK4"/>
<dbReference type="PANTHER" id="PTHR13710:SF105">
    <property type="entry name" value="ATP-DEPENDENT DNA HELICASE Q1"/>
    <property type="match status" value="1"/>
</dbReference>
<keyword evidence="6" id="KW-0067">ATP-binding</keyword>
<dbReference type="EMBL" id="PYVU01000069">
    <property type="protein sequence ID" value="PTB96056.1"/>
    <property type="molecule type" value="Genomic_DNA"/>
</dbReference>
<keyword evidence="3" id="KW-0547">Nucleotide-binding</keyword>
<comment type="similarity">
    <text evidence="1">Belongs to the helicase family. RecQ subfamily.</text>
</comment>
<evidence type="ECO:0000259" key="13">
    <source>
        <dbReference type="PROSITE" id="PS51192"/>
    </source>
</evidence>
<reference evidence="15 16" key="1">
    <citation type="submission" date="2018-03" db="EMBL/GenBank/DDBJ databases">
        <title>Cross-interface Injection: A General Nanoliter Liquid Handling Method Applied to Single Cells Genome Amplification Automated Nanoliter Liquid Handling Applied to Single Cell Multiple Displacement Amplification.</title>
        <authorList>
            <person name="Yun J."/>
            <person name="Xu P."/>
            <person name="Xu J."/>
            <person name="Dai X."/>
            <person name="Wang Y."/>
            <person name="Zheng X."/>
            <person name="Cao C."/>
            <person name="Yi Q."/>
            <person name="Zhu Y."/>
            <person name="Wang L."/>
            <person name="Dong Z."/>
            <person name="Huang Y."/>
            <person name="Huang L."/>
            <person name="Du W."/>
        </authorList>
    </citation>
    <scope>NUCLEOTIDE SEQUENCE [LARGE SCALE GENOMIC DNA]</scope>
    <source>
        <strain evidence="15 16">Z-D1-2</strain>
    </source>
</reference>
<dbReference type="GO" id="GO:0043138">
    <property type="term" value="F:3'-5' DNA helicase activity"/>
    <property type="evidence" value="ECO:0007669"/>
    <property type="project" value="UniProtKB-EC"/>
</dbReference>
<sequence>MQNPKAVEVLKKYWGYAAFRSMQEDIIQSVLEGNDTLALLPTGGGKSICFQVPALMKEGVCLVVSPLIALMKDQVEQLKRRQIPAAAIYSGMTLREIDILLDNAAHGAYKFLYISPERLKTELFLARAEKMNISLLAIDEAHCISQWGYDFRPPYLEISEFRQLHPDVTCLALTATATEQVKQDIQAKLLFKDAKVYQKSFARDNLSYSVRKVENKEAKLFEILSKIPGTSVVYARNRRTTMDLAVLLQKNGFDADYYHAGLPQTERSAKQDAWIKGHTRIIVATNAFGMGIDKADVRTVIHWEMPDNLEAYYQEAGRAGRDERKAFAVALYHPQDFIEMEKKVHLAHPEIAYLKKLYQSLANYYKIAIGSGELQSYPFNIKAFCEQAKLEAFEVFHGLKILEQEGFIQLNEHFYRPSGLHINLDYKELYSYEIANERFERILKSLLRIYGGELYQQVVFINEYEIGKIAELNEKQVFTQLTYLDKEGVLDYSPRSDQPQLTFLQARHDANRLPLNEKTLKERKENKLNKLKSVHQYAENDQYCRTLSLLQYFGEDKNEVCGVCDICIKNKRTHPDYKDIEKQIIAQLLKSPMNYRELARNIQQFSEDKVIEALRAMDETGLITMDRSGVVTII</sequence>
<dbReference type="FunFam" id="3.40.50.300:FF:001389">
    <property type="entry name" value="ATP-dependent DNA helicase RecQ"/>
    <property type="match status" value="1"/>
</dbReference>
<dbReference type="InterPro" id="IPR011545">
    <property type="entry name" value="DEAD/DEAH_box_helicase_dom"/>
</dbReference>
<dbReference type="GO" id="GO:0006281">
    <property type="term" value="P:DNA repair"/>
    <property type="evidence" value="ECO:0007669"/>
    <property type="project" value="TreeGrafter"/>
</dbReference>
<evidence type="ECO:0000313" key="16">
    <source>
        <dbReference type="Proteomes" id="UP000240608"/>
    </source>
</evidence>
<evidence type="ECO:0000313" key="15">
    <source>
        <dbReference type="EMBL" id="PTB96056.1"/>
    </source>
</evidence>
<evidence type="ECO:0000256" key="3">
    <source>
        <dbReference type="ARBA" id="ARBA00022741"/>
    </source>
</evidence>
<evidence type="ECO:0000259" key="14">
    <source>
        <dbReference type="PROSITE" id="PS51194"/>
    </source>
</evidence>
<dbReference type="SMART" id="SM00490">
    <property type="entry name" value="HELICc"/>
    <property type="match status" value="1"/>
</dbReference>
<comment type="caution">
    <text evidence="15">The sequence shown here is derived from an EMBL/GenBank/DDBJ whole genome shotgun (WGS) entry which is preliminary data.</text>
</comment>
<dbReference type="CDD" id="cd17920">
    <property type="entry name" value="DEXHc_RecQ"/>
    <property type="match status" value="1"/>
</dbReference>
<protein>
    <recommendedName>
        <fullName evidence="11">ATP-dependent DNA helicase RecQ</fullName>
        <ecNumber evidence="10">5.6.2.4</ecNumber>
    </recommendedName>
    <alternativeName>
        <fullName evidence="12">DNA 3'-5' helicase RecQ</fullName>
    </alternativeName>
</protein>
<evidence type="ECO:0000256" key="4">
    <source>
        <dbReference type="ARBA" id="ARBA00022801"/>
    </source>
</evidence>
<dbReference type="InterPro" id="IPR004589">
    <property type="entry name" value="DNA_helicase_ATP-dep_RecQ"/>
</dbReference>
<evidence type="ECO:0000256" key="1">
    <source>
        <dbReference type="ARBA" id="ARBA00005446"/>
    </source>
</evidence>
<dbReference type="SUPFAM" id="SSF52540">
    <property type="entry name" value="P-loop containing nucleoside triphosphate hydrolases"/>
    <property type="match status" value="1"/>
</dbReference>
<dbReference type="GO" id="GO:0005524">
    <property type="term" value="F:ATP binding"/>
    <property type="evidence" value="ECO:0007669"/>
    <property type="project" value="UniProtKB-KW"/>
</dbReference>
<dbReference type="EC" id="5.6.2.4" evidence="10"/>
<dbReference type="GO" id="GO:0005737">
    <property type="term" value="C:cytoplasm"/>
    <property type="evidence" value="ECO:0007669"/>
    <property type="project" value="TreeGrafter"/>
</dbReference>
<dbReference type="Pfam" id="PF00271">
    <property type="entry name" value="Helicase_C"/>
    <property type="match status" value="1"/>
</dbReference>
<dbReference type="GO" id="GO:0043590">
    <property type="term" value="C:bacterial nucleoid"/>
    <property type="evidence" value="ECO:0007669"/>
    <property type="project" value="TreeGrafter"/>
</dbReference>
<dbReference type="Pfam" id="PF00270">
    <property type="entry name" value="DEAD"/>
    <property type="match status" value="1"/>
</dbReference>
<name>A0A2T4DQK4_9BACT</name>
<evidence type="ECO:0000256" key="6">
    <source>
        <dbReference type="ARBA" id="ARBA00022840"/>
    </source>
</evidence>